<comment type="caution">
    <text evidence="1">The sequence shown here is derived from an EMBL/GenBank/DDBJ whole genome shotgun (WGS) entry which is preliminary data.</text>
</comment>
<dbReference type="AlphaFoldDB" id="A0AAN6X8W6"/>
<proteinExistence type="predicted"/>
<reference evidence="1" key="1">
    <citation type="journal article" date="2023" name="Mol. Phylogenet. Evol.">
        <title>Genome-scale phylogeny and comparative genomics of the fungal order Sordariales.</title>
        <authorList>
            <person name="Hensen N."/>
            <person name="Bonometti L."/>
            <person name="Westerberg I."/>
            <person name="Brannstrom I.O."/>
            <person name="Guillou S."/>
            <person name="Cros-Aarteil S."/>
            <person name="Calhoun S."/>
            <person name="Haridas S."/>
            <person name="Kuo A."/>
            <person name="Mondo S."/>
            <person name="Pangilinan J."/>
            <person name="Riley R."/>
            <person name="LaButti K."/>
            <person name="Andreopoulos B."/>
            <person name="Lipzen A."/>
            <person name="Chen C."/>
            <person name="Yan M."/>
            <person name="Daum C."/>
            <person name="Ng V."/>
            <person name="Clum A."/>
            <person name="Steindorff A."/>
            <person name="Ohm R.A."/>
            <person name="Martin F."/>
            <person name="Silar P."/>
            <person name="Natvig D.O."/>
            <person name="Lalanne C."/>
            <person name="Gautier V."/>
            <person name="Ament-Velasquez S.L."/>
            <person name="Kruys A."/>
            <person name="Hutchinson M.I."/>
            <person name="Powell A.J."/>
            <person name="Barry K."/>
            <person name="Miller A.N."/>
            <person name="Grigoriev I.V."/>
            <person name="Debuchy R."/>
            <person name="Gladieux P."/>
            <person name="Hiltunen Thoren M."/>
            <person name="Johannesson H."/>
        </authorList>
    </citation>
    <scope>NUCLEOTIDE SEQUENCE</scope>
    <source>
        <strain evidence="1">CBS 315.58</strain>
    </source>
</reference>
<dbReference type="PANTHER" id="PTHR35394">
    <property type="entry name" value="DUF3176 DOMAIN-CONTAINING PROTEIN"/>
    <property type="match status" value="1"/>
</dbReference>
<dbReference type="PANTHER" id="PTHR35394:SF5">
    <property type="entry name" value="DUF3176 DOMAIN-CONTAINING PROTEIN"/>
    <property type="match status" value="1"/>
</dbReference>
<dbReference type="Proteomes" id="UP001303160">
    <property type="component" value="Unassembled WGS sequence"/>
</dbReference>
<gene>
    <name evidence="1" type="ORF">QBC40DRAFT_185322</name>
</gene>
<keyword evidence="2" id="KW-1185">Reference proteome</keyword>
<sequence>MTFIYPLVQALAQQRWNWYRNPRSLGDFRVFDEAPGGIWGSLSLMVTMRRSLLGVVTCLVLITSIMTSTLTQSAVSYPNHVVAAGENDSAIIAKSNGYSSDKNISSTDDLAFELQLVSSLLISPHQNYPSQPPSCITTNCTWPEFGTMEVCVNMTGKAARAHRWGYGLTHGTDVTHLLETGSSLPNGVDLRVNLTGIFGITAGVTTNLLNQTSIPIFRSLSFDGTDAQRTEVMTLYIWDDMLEIAYEVMLHYCINRYSVSMFENIPKTESISTTANSSFYYEGIDLVWWLNDPKEPESRYMIPVWSHNFVLNTLQQVFRRQSDRGDEVAQMVSRWMHIAKAKPIPLDSCPKSYHYDTVHNISRSIAAELTRYLLNPSAGNLTYVAGTAWRQEIWTSVRWEWLSLIVAQVVFSLVILLMVIIQTSELGLPVVKSSILPAFFAVGLADRETIEHEHYGRPLTPAAAKSSYTPEESYALLGELQRTKKGEWVLKSVYREA</sequence>
<protein>
    <submittedName>
        <fullName evidence="1">Uncharacterized protein</fullName>
    </submittedName>
</protein>
<name>A0AAN6X8W6_9PEZI</name>
<organism evidence="1 2">
    <name type="scientific">Triangularia verruculosa</name>
    <dbReference type="NCBI Taxonomy" id="2587418"/>
    <lineage>
        <taxon>Eukaryota</taxon>
        <taxon>Fungi</taxon>
        <taxon>Dikarya</taxon>
        <taxon>Ascomycota</taxon>
        <taxon>Pezizomycotina</taxon>
        <taxon>Sordariomycetes</taxon>
        <taxon>Sordariomycetidae</taxon>
        <taxon>Sordariales</taxon>
        <taxon>Podosporaceae</taxon>
        <taxon>Triangularia</taxon>
    </lineage>
</organism>
<evidence type="ECO:0000313" key="2">
    <source>
        <dbReference type="Proteomes" id="UP001303160"/>
    </source>
</evidence>
<dbReference type="InterPro" id="IPR021514">
    <property type="entry name" value="DUF3176"/>
</dbReference>
<dbReference type="EMBL" id="MU864007">
    <property type="protein sequence ID" value="KAK4195643.1"/>
    <property type="molecule type" value="Genomic_DNA"/>
</dbReference>
<reference evidence="1" key="2">
    <citation type="submission" date="2023-05" db="EMBL/GenBank/DDBJ databases">
        <authorList>
            <consortium name="Lawrence Berkeley National Laboratory"/>
            <person name="Steindorff A."/>
            <person name="Hensen N."/>
            <person name="Bonometti L."/>
            <person name="Westerberg I."/>
            <person name="Brannstrom I.O."/>
            <person name="Guillou S."/>
            <person name="Cros-Aarteil S."/>
            <person name="Calhoun S."/>
            <person name="Haridas S."/>
            <person name="Kuo A."/>
            <person name="Mondo S."/>
            <person name="Pangilinan J."/>
            <person name="Riley R."/>
            <person name="Labutti K."/>
            <person name="Andreopoulos B."/>
            <person name="Lipzen A."/>
            <person name="Chen C."/>
            <person name="Yanf M."/>
            <person name="Daum C."/>
            <person name="Ng V."/>
            <person name="Clum A."/>
            <person name="Ohm R."/>
            <person name="Martin F."/>
            <person name="Silar P."/>
            <person name="Natvig D."/>
            <person name="Lalanne C."/>
            <person name="Gautier V."/>
            <person name="Ament-Velasquez S.L."/>
            <person name="Kruys A."/>
            <person name="Hutchinson M.I."/>
            <person name="Powell A.J."/>
            <person name="Barry K."/>
            <person name="Miller A.N."/>
            <person name="Grigoriev I.V."/>
            <person name="Debuchy R."/>
            <person name="Gladieux P."/>
            <person name="Thoren M.H."/>
            <person name="Johannesson H."/>
        </authorList>
    </citation>
    <scope>NUCLEOTIDE SEQUENCE</scope>
    <source>
        <strain evidence="1">CBS 315.58</strain>
    </source>
</reference>
<accession>A0AAN6X8W6</accession>
<dbReference type="Pfam" id="PF11374">
    <property type="entry name" value="DUF3176"/>
    <property type="match status" value="1"/>
</dbReference>
<evidence type="ECO:0000313" key="1">
    <source>
        <dbReference type="EMBL" id="KAK4195643.1"/>
    </source>
</evidence>